<evidence type="ECO:0000259" key="2">
    <source>
        <dbReference type="Pfam" id="PF04892"/>
    </source>
</evidence>
<reference evidence="3 4" key="1">
    <citation type="submission" date="2020-08" db="EMBL/GenBank/DDBJ databases">
        <title>Draft genome sequencing of an Anaerocolumna strain isolated from anoxic soil subjected to BSD treatment.</title>
        <authorList>
            <person name="Uek A."/>
            <person name="Tonouchi A."/>
        </authorList>
    </citation>
    <scope>NUCLEOTIDE SEQUENCE [LARGE SCALE GENOMIC DNA]</scope>
    <source>
        <strain evidence="3 4">CTTW</strain>
    </source>
</reference>
<reference evidence="3 4" key="2">
    <citation type="submission" date="2020-08" db="EMBL/GenBank/DDBJ databases">
        <authorList>
            <person name="Ueki A."/>
            <person name="Tonouchi A."/>
        </authorList>
    </citation>
    <scope>NUCLEOTIDE SEQUENCE [LARGE SCALE GENOMIC DNA]</scope>
    <source>
        <strain evidence="3 4">CTTW</strain>
    </source>
</reference>
<accession>A0A7I8DI52</accession>
<dbReference type="Proteomes" id="UP000515703">
    <property type="component" value="Chromosome"/>
</dbReference>
<dbReference type="KEGG" id="acht:bsdcttw_04180"/>
<feature type="transmembrane region" description="Helical" evidence="1">
    <location>
        <begin position="102"/>
        <end position="124"/>
    </location>
</feature>
<name>A0A7I8DI52_9FIRM</name>
<feature type="transmembrane region" description="Helical" evidence="1">
    <location>
        <begin position="163"/>
        <end position="181"/>
    </location>
</feature>
<feature type="transmembrane region" description="Helical" evidence="1">
    <location>
        <begin position="136"/>
        <end position="157"/>
    </location>
</feature>
<dbReference type="RefSeq" id="WP_185257811.1">
    <property type="nucleotide sequence ID" value="NZ_AP023368.1"/>
</dbReference>
<feature type="transmembrane region" description="Helical" evidence="1">
    <location>
        <begin position="62"/>
        <end position="82"/>
    </location>
</feature>
<sequence>MTNIFNELFYPIFTDLHVAAATYLISSILPALLALVTFDTTYLLLYRKKRKSTEVFRKSSQFLLYLLFFYLAFAFYLTVLSRPTGSRTRVDLMPFATMSVRAAGNVYAAENILLFIPFGFLYRLLPFTANKLGKCFRSGIILSVFIEMVQFITGRGYLQTDDVILNAFGCIIGYIIGNQLIKLTDSLLLRSG</sequence>
<feature type="domain" description="VanZ-like" evidence="2">
    <location>
        <begin position="68"/>
        <end position="176"/>
    </location>
</feature>
<keyword evidence="1" id="KW-0812">Transmembrane</keyword>
<dbReference type="InterPro" id="IPR006976">
    <property type="entry name" value="VanZ-like"/>
</dbReference>
<dbReference type="PANTHER" id="PTHR36834:SF1">
    <property type="entry name" value="INTEGRAL MEMBRANE PROTEIN"/>
    <property type="match status" value="1"/>
</dbReference>
<keyword evidence="1" id="KW-0472">Membrane</keyword>
<gene>
    <name evidence="3" type="ORF">bsdcttw_04180</name>
</gene>
<organism evidence="3 4">
    <name type="scientific">Anaerocolumna chitinilytica</name>
    <dbReference type="NCBI Taxonomy" id="1727145"/>
    <lineage>
        <taxon>Bacteria</taxon>
        <taxon>Bacillati</taxon>
        <taxon>Bacillota</taxon>
        <taxon>Clostridia</taxon>
        <taxon>Lachnospirales</taxon>
        <taxon>Lachnospiraceae</taxon>
        <taxon>Anaerocolumna</taxon>
    </lineage>
</organism>
<dbReference type="Pfam" id="PF04892">
    <property type="entry name" value="VanZ"/>
    <property type="match status" value="1"/>
</dbReference>
<dbReference type="EMBL" id="AP023368">
    <property type="protein sequence ID" value="BCJ97377.1"/>
    <property type="molecule type" value="Genomic_DNA"/>
</dbReference>
<proteinExistence type="predicted"/>
<dbReference type="PANTHER" id="PTHR36834">
    <property type="entry name" value="MEMBRANE PROTEIN-RELATED"/>
    <property type="match status" value="1"/>
</dbReference>
<protein>
    <recommendedName>
        <fullName evidence="2">VanZ-like domain-containing protein</fullName>
    </recommendedName>
</protein>
<dbReference type="AlphaFoldDB" id="A0A7I8DI52"/>
<evidence type="ECO:0000256" key="1">
    <source>
        <dbReference type="SAM" id="Phobius"/>
    </source>
</evidence>
<dbReference type="InterPro" id="IPR053150">
    <property type="entry name" value="Teicoplanin_resist-assoc"/>
</dbReference>
<keyword evidence="1" id="KW-1133">Transmembrane helix</keyword>
<evidence type="ECO:0000313" key="4">
    <source>
        <dbReference type="Proteomes" id="UP000515703"/>
    </source>
</evidence>
<feature type="transmembrane region" description="Helical" evidence="1">
    <location>
        <begin position="20"/>
        <end position="46"/>
    </location>
</feature>
<keyword evidence="4" id="KW-1185">Reference proteome</keyword>
<evidence type="ECO:0000313" key="3">
    <source>
        <dbReference type="EMBL" id="BCJ97377.1"/>
    </source>
</evidence>